<sequence>MVITDFYQKTVFLDTAPLIYFIEGHSEYQEKLMACFTANDNGDFTFITSSITLLEVLVKPLRERKHRLVDQYKEILLNASGILLAEVSNDIAEGAAGLRAKYNLKTPDAIQVATALENQADYFFTNDYRLAIIQEIKIVTFQDL</sequence>
<evidence type="ECO:0000259" key="1">
    <source>
        <dbReference type="Pfam" id="PF01850"/>
    </source>
</evidence>
<keyword evidence="3" id="KW-1185">Reference proteome</keyword>
<dbReference type="EMBL" id="BMER01000001">
    <property type="protein sequence ID" value="GGG80783.1"/>
    <property type="molecule type" value="Genomic_DNA"/>
</dbReference>
<comment type="caution">
    <text evidence="2">The sequence shown here is derived from an EMBL/GenBank/DDBJ whole genome shotgun (WGS) entry which is preliminary data.</text>
</comment>
<proteinExistence type="predicted"/>
<reference evidence="2" key="1">
    <citation type="journal article" date="2014" name="Int. J. Syst. Evol. Microbiol.">
        <title>Complete genome sequence of Corynebacterium casei LMG S-19264T (=DSM 44701T), isolated from a smear-ripened cheese.</title>
        <authorList>
            <consortium name="US DOE Joint Genome Institute (JGI-PGF)"/>
            <person name="Walter F."/>
            <person name="Albersmeier A."/>
            <person name="Kalinowski J."/>
            <person name="Ruckert C."/>
        </authorList>
    </citation>
    <scope>NUCLEOTIDE SEQUENCE</scope>
    <source>
        <strain evidence="2">CGMCC 1.12195</strain>
    </source>
</reference>
<dbReference type="InterPro" id="IPR002716">
    <property type="entry name" value="PIN_dom"/>
</dbReference>
<dbReference type="Pfam" id="PF01850">
    <property type="entry name" value="PIN"/>
    <property type="match status" value="1"/>
</dbReference>
<protein>
    <submittedName>
        <fullName evidence="2">PIN domain nuclease</fullName>
    </submittedName>
</protein>
<evidence type="ECO:0000313" key="3">
    <source>
        <dbReference type="Proteomes" id="UP000660862"/>
    </source>
</evidence>
<organism evidence="2 3">
    <name type="scientific">Parapedobacter pyrenivorans</name>
    <dbReference type="NCBI Taxonomy" id="1305674"/>
    <lineage>
        <taxon>Bacteria</taxon>
        <taxon>Pseudomonadati</taxon>
        <taxon>Bacteroidota</taxon>
        <taxon>Sphingobacteriia</taxon>
        <taxon>Sphingobacteriales</taxon>
        <taxon>Sphingobacteriaceae</taxon>
        <taxon>Parapedobacter</taxon>
    </lineage>
</organism>
<dbReference type="AlphaFoldDB" id="A0A917HIW0"/>
<gene>
    <name evidence="2" type="ORF">GCM10007415_11610</name>
</gene>
<dbReference type="RefSeq" id="WP_188504950.1">
    <property type="nucleotide sequence ID" value="NZ_BMER01000001.1"/>
</dbReference>
<dbReference type="Gene3D" id="3.40.50.1010">
    <property type="entry name" value="5'-nuclease"/>
    <property type="match status" value="1"/>
</dbReference>
<accession>A0A917HIW0</accession>
<name>A0A917HIW0_9SPHI</name>
<dbReference type="Proteomes" id="UP000660862">
    <property type="component" value="Unassembled WGS sequence"/>
</dbReference>
<dbReference type="SUPFAM" id="SSF88723">
    <property type="entry name" value="PIN domain-like"/>
    <property type="match status" value="1"/>
</dbReference>
<evidence type="ECO:0000313" key="2">
    <source>
        <dbReference type="EMBL" id="GGG80783.1"/>
    </source>
</evidence>
<reference evidence="2" key="2">
    <citation type="submission" date="2020-09" db="EMBL/GenBank/DDBJ databases">
        <authorList>
            <person name="Sun Q."/>
            <person name="Zhou Y."/>
        </authorList>
    </citation>
    <scope>NUCLEOTIDE SEQUENCE</scope>
    <source>
        <strain evidence="2">CGMCC 1.12195</strain>
    </source>
</reference>
<dbReference type="InterPro" id="IPR029060">
    <property type="entry name" value="PIN-like_dom_sf"/>
</dbReference>
<feature type="domain" description="PIN" evidence="1">
    <location>
        <begin position="11"/>
        <end position="132"/>
    </location>
</feature>